<dbReference type="InParanoid" id="A0A4S2N077"/>
<sequence>MSIFCKYHGCPFSARSLLTIFHPFASQRHPLLDPFIPSAAPPRAQYTRSTNESHEWSNHVQCPPPYHLRLIPHHRNFPNKCRPVSEQTATFVIIRSSNSSMFNTCLRLDTHPHNTSLPFPVPQRPVHVCDKPSIHPIFSSPMCLICPPLPPPTRNTQFRHVMPNPLSPPHAAGREDRYGVLRRHRYLRIRREERGGLLKRSRVAVFRRCTCM</sequence>
<dbReference type="EMBL" id="ML220115">
    <property type="protein sequence ID" value="TGZ82430.1"/>
    <property type="molecule type" value="Genomic_DNA"/>
</dbReference>
<accession>A0A4S2N077</accession>
<keyword evidence="2" id="KW-1185">Reference proteome</keyword>
<name>A0A4S2N077_9PEZI</name>
<evidence type="ECO:0000313" key="2">
    <source>
        <dbReference type="Proteomes" id="UP000298138"/>
    </source>
</evidence>
<proteinExistence type="predicted"/>
<reference evidence="1 2" key="1">
    <citation type="submission" date="2019-04" db="EMBL/GenBank/DDBJ databases">
        <title>Comparative genomics and transcriptomics to analyze fruiting body development in filamentous ascomycetes.</title>
        <authorList>
            <consortium name="DOE Joint Genome Institute"/>
            <person name="Lutkenhaus R."/>
            <person name="Traeger S."/>
            <person name="Breuer J."/>
            <person name="Kuo A."/>
            <person name="Lipzen A."/>
            <person name="Pangilinan J."/>
            <person name="Dilworth D."/>
            <person name="Sandor L."/>
            <person name="Poggeler S."/>
            <person name="Barry K."/>
            <person name="Grigoriev I.V."/>
            <person name="Nowrousian M."/>
        </authorList>
    </citation>
    <scope>NUCLEOTIDE SEQUENCE [LARGE SCALE GENOMIC DNA]</scope>
    <source>
        <strain evidence="1 2">CBS 389.68</strain>
    </source>
</reference>
<protein>
    <submittedName>
        <fullName evidence="1">Uncharacterized protein</fullName>
    </submittedName>
</protein>
<gene>
    <name evidence="1" type="ORF">EX30DRAFT_185180</name>
</gene>
<dbReference type="Proteomes" id="UP000298138">
    <property type="component" value="Unassembled WGS sequence"/>
</dbReference>
<dbReference type="AlphaFoldDB" id="A0A4S2N077"/>
<organism evidence="1 2">
    <name type="scientific">Ascodesmis nigricans</name>
    <dbReference type="NCBI Taxonomy" id="341454"/>
    <lineage>
        <taxon>Eukaryota</taxon>
        <taxon>Fungi</taxon>
        <taxon>Dikarya</taxon>
        <taxon>Ascomycota</taxon>
        <taxon>Pezizomycotina</taxon>
        <taxon>Pezizomycetes</taxon>
        <taxon>Pezizales</taxon>
        <taxon>Ascodesmidaceae</taxon>
        <taxon>Ascodesmis</taxon>
    </lineage>
</organism>
<evidence type="ECO:0000313" key="1">
    <source>
        <dbReference type="EMBL" id="TGZ82430.1"/>
    </source>
</evidence>